<dbReference type="Proteomes" id="UP000237222">
    <property type="component" value="Unassembled WGS sequence"/>
</dbReference>
<evidence type="ECO:0000256" key="1">
    <source>
        <dbReference type="ARBA" id="ARBA00001974"/>
    </source>
</evidence>
<dbReference type="Pfam" id="PF00441">
    <property type="entry name" value="Acyl-CoA_dh_1"/>
    <property type="match status" value="1"/>
</dbReference>
<dbReference type="InterPro" id="IPR036250">
    <property type="entry name" value="AcylCo_DH-like_C"/>
</dbReference>
<keyword evidence="4 6" id="KW-0274">FAD</keyword>
<evidence type="ECO:0000259" key="8">
    <source>
        <dbReference type="Pfam" id="PF02770"/>
    </source>
</evidence>
<feature type="domain" description="Acyl-CoA oxidase/dehydrogenase middle" evidence="8">
    <location>
        <begin position="125"/>
        <end position="219"/>
    </location>
</feature>
<dbReference type="InterPro" id="IPR052161">
    <property type="entry name" value="Mycobact_Acyl-CoA_DH"/>
</dbReference>
<comment type="cofactor">
    <cofactor evidence="1 6">
        <name>FAD</name>
        <dbReference type="ChEBI" id="CHEBI:57692"/>
    </cofactor>
</comment>
<keyword evidence="3 6" id="KW-0285">Flavoprotein</keyword>
<dbReference type="AlphaFoldDB" id="A0A2S4HLA9"/>
<organism evidence="10 11">
    <name type="scientific">Zhongshania marina</name>
    <dbReference type="NCBI Taxonomy" id="2304603"/>
    <lineage>
        <taxon>Bacteria</taxon>
        <taxon>Pseudomonadati</taxon>
        <taxon>Pseudomonadota</taxon>
        <taxon>Gammaproteobacteria</taxon>
        <taxon>Cellvibrionales</taxon>
        <taxon>Spongiibacteraceae</taxon>
        <taxon>Zhongshania</taxon>
    </lineage>
</organism>
<dbReference type="InterPro" id="IPR037069">
    <property type="entry name" value="AcylCoA_DH/ox_N_sf"/>
</dbReference>
<evidence type="ECO:0000256" key="4">
    <source>
        <dbReference type="ARBA" id="ARBA00022827"/>
    </source>
</evidence>
<reference evidence="10" key="1">
    <citation type="submission" date="2018-01" db="EMBL/GenBank/DDBJ databases">
        <authorList>
            <person name="Yu X.-D."/>
        </authorList>
    </citation>
    <scope>NUCLEOTIDE SEQUENCE</scope>
    <source>
        <strain evidence="10">ZX-21</strain>
    </source>
</reference>
<dbReference type="Gene3D" id="1.10.540.10">
    <property type="entry name" value="Acyl-CoA dehydrogenase/oxidase, N-terminal domain"/>
    <property type="match status" value="1"/>
</dbReference>
<evidence type="ECO:0000313" key="11">
    <source>
        <dbReference type="Proteomes" id="UP000237222"/>
    </source>
</evidence>
<keyword evidence="5 6" id="KW-0560">Oxidoreductase</keyword>
<gene>
    <name evidence="10" type="ORF">C0068_00180</name>
</gene>
<protein>
    <submittedName>
        <fullName evidence="10">Acyl-CoA dehydrogenase</fullName>
    </submittedName>
</protein>
<dbReference type="InterPro" id="IPR009100">
    <property type="entry name" value="AcylCoA_DH/oxidase_NM_dom_sf"/>
</dbReference>
<dbReference type="GO" id="GO:0050660">
    <property type="term" value="F:flavin adenine dinucleotide binding"/>
    <property type="evidence" value="ECO:0007669"/>
    <property type="project" value="InterPro"/>
</dbReference>
<dbReference type="EMBL" id="PQGG01000002">
    <property type="protein sequence ID" value="POP54670.1"/>
    <property type="molecule type" value="Genomic_DNA"/>
</dbReference>
<dbReference type="InterPro" id="IPR006091">
    <property type="entry name" value="Acyl-CoA_Oxase/DH_mid-dom"/>
</dbReference>
<dbReference type="RefSeq" id="WP_103682474.1">
    <property type="nucleotide sequence ID" value="NZ_PQGG01000002.1"/>
</dbReference>
<feature type="domain" description="Acyl-CoA dehydrogenase/oxidase C-terminal" evidence="7">
    <location>
        <begin position="231"/>
        <end position="392"/>
    </location>
</feature>
<comment type="caution">
    <text evidence="10">The sequence shown here is derived from an EMBL/GenBank/DDBJ whole genome shotgun (WGS) entry which is preliminary data.</text>
</comment>
<dbReference type="Gene3D" id="2.40.110.10">
    <property type="entry name" value="Butyryl-CoA Dehydrogenase, subunit A, domain 2"/>
    <property type="match status" value="1"/>
</dbReference>
<dbReference type="OrthoDB" id="9770681at2"/>
<dbReference type="Gene3D" id="1.20.140.10">
    <property type="entry name" value="Butyryl-CoA Dehydrogenase, subunit A, domain 3"/>
    <property type="match status" value="1"/>
</dbReference>
<name>A0A2S4HLA9_9GAMM</name>
<evidence type="ECO:0000256" key="6">
    <source>
        <dbReference type="RuleBase" id="RU362125"/>
    </source>
</evidence>
<dbReference type="PANTHER" id="PTHR43292:SF3">
    <property type="entry name" value="ACYL-COA DEHYDROGENASE FADE29"/>
    <property type="match status" value="1"/>
</dbReference>
<dbReference type="InterPro" id="IPR046373">
    <property type="entry name" value="Acyl-CoA_Oxase/DH_mid-dom_sf"/>
</dbReference>
<dbReference type="SUPFAM" id="SSF47203">
    <property type="entry name" value="Acyl-CoA dehydrogenase C-terminal domain-like"/>
    <property type="match status" value="1"/>
</dbReference>
<dbReference type="Pfam" id="PF02770">
    <property type="entry name" value="Acyl-CoA_dh_M"/>
    <property type="match status" value="1"/>
</dbReference>
<evidence type="ECO:0000259" key="7">
    <source>
        <dbReference type="Pfam" id="PF00441"/>
    </source>
</evidence>
<feature type="domain" description="Acyl-CoA dehydrogenase/oxidase N-terminal" evidence="9">
    <location>
        <begin position="8"/>
        <end position="119"/>
    </location>
</feature>
<evidence type="ECO:0000256" key="3">
    <source>
        <dbReference type="ARBA" id="ARBA00022630"/>
    </source>
</evidence>
<sequence length="394" mass="44168">MNLQLSASESAFQQEVRQFFECDYPQHILEKVRRGDRLSREDHCVSQAALQSKQWLGIAWPKTHGGPGWTEIQRYIFESELERIGAPNIIPMAVIYVGPIIVEFGGAEQKQRWLPDILSSKSMWAQGYSEPESGSDLASLGMRADRDGDEYILNGNKVWTTLGHWADWIFCLVRSSKGERKQEGISFVCVDMHSEGIEVHPIITMNGAWELNRISFENVRVPVANRIGEEGQGWHYANVLLSTERLSYAHIGRKKADLAKLRKLASDVSGDRAEKLIDDPLFAAQLAALEIELAALEVSVLRALVGELAPAAMSSLKIQCTECAQRITELFMLLSARHGLAFPDMNLPNWQQSLLSTPSYGSLSADAYLFERAQTIYGGTSEIQRTIIWKSLSR</sequence>
<dbReference type="Pfam" id="PF02771">
    <property type="entry name" value="Acyl-CoA_dh_N"/>
    <property type="match status" value="1"/>
</dbReference>
<dbReference type="InterPro" id="IPR013786">
    <property type="entry name" value="AcylCoA_DH/ox_N"/>
</dbReference>
<dbReference type="PANTHER" id="PTHR43292">
    <property type="entry name" value="ACYL-COA DEHYDROGENASE"/>
    <property type="match status" value="1"/>
</dbReference>
<dbReference type="SUPFAM" id="SSF56645">
    <property type="entry name" value="Acyl-CoA dehydrogenase NM domain-like"/>
    <property type="match status" value="1"/>
</dbReference>
<dbReference type="InterPro" id="IPR009075">
    <property type="entry name" value="AcylCo_DH/oxidase_C"/>
</dbReference>
<evidence type="ECO:0000259" key="9">
    <source>
        <dbReference type="Pfam" id="PF02771"/>
    </source>
</evidence>
<proteinExistence type="inferred from homology"/>
<evidence type="ECO:0000313" key="10">
    <source>
        <dbReference type="EMBL" id="POP54670.1"/>
    </source>
</evidence>
<evidence type="ECO:0000256" key="2">
    <source>
        <dbReference type="ARBA" id="ARBA00009347"/>
    </source>
</evidence>
<evidence type="ECO:0000256" key="5">
    <source>
        <dbReference type="ARBA" id="ARBA00023002"/>
    </source>
</evidence>
<accession>A0A2S4HLA9</accession>
<dbReference type="GO" id="GO:0016627">
    <property type="term" value="F:oxidoreductase activity, acting on the CH-CH group of donors"/>
    <property type="evidence" value="ECO:0007669"/>
    <property type="project" value="InterPro"/>
</dbReference>
<comment type="similarity">
    <text evidence="2 6">Belongs to the acyl-CoA dehydrogenase family.</text>
</comment>
<dbReference type="GO" id="GO:0005886">
    <property type="term" value="C:plasma membrane"/>
    <property type="evidence" value="ECO:0007669"/>
    <property type="project" value="TreeGrafter"/>
</dbReference>